<evidence type="ECO:0000259" key="3">
    <source>
        <dbReference type="PROSITE" id="PS51371"/>
    </source>
</evidence>
<dbReference type="Pfam" id="PF00571">
    <property type="entry name" value="CBS"/>
    <property type="match status" value="2"/>
</dbReference>
<dbReference type="InterPro" id="IPR007055">
    <property type="entry name" value="BON_dom"/>
</dbReference>
<dbReference type="PANTHER" id="PTHR43080">
    <property type="entry name" value="CBS DOMAIN-CONTAINING PROTEIN CBSX3, MITOCHONDRIAL"/>
    <property type="match status" value="1"/>
</dbReference>
<keyword evidence="1 2" id="KW-0129">CBS domain</keyword>
<organism evidence="4 5">
    <name type="scientific">Nonomuraea guangzhouensis</name>
    <dbReference type="NCBI Taxonomy" id="1291555"/>
    <lineage>
        <taxon>Bacteria</taxon>
        <taxon>Bacillati</taxon>
        <taxon>Actinomycetota</taxon>
        <taxon>Actinomycetes</taxon>
        <taxon>Streptosporangiales</taxon>
        <taxon>Streptosporangiaceae</taxon>
        <taxon>Nonomuraea</taxon>
    </lineage>
</organism>
<dbReference type="PROSITE" id="PS51371">
    <property type="entry name" value="CBS"/>
    <property type="match status" value="2"/>
</dbReference>
<dbReference type="InterPro" id="IPR051257">
    <property type="entry name" value="Diverse_CBS-Domain"/>
</dbReference>
<name>A0ABW4GJE3_9ACTN</name>
<feature type="domain" description="CBS" evidence="3">
    <location>
        <begin position="91"/>
        <end position="149"/>
    </location>
</feature>
<comment type="caution">
    <text evidence="4">The sequence shown here is derived from an EMBL/GenBank/DDBJ whole genome shotgun (WGS) entry which is preliminary data.</text>
</comment>
<proteinExistence type="predicted"/>
<protein>
    <submittedName>
        <fullName evidence="4">CBS domain-containing protein</fullName>
    </submittedName>
</protein>
<dbReference type="EMBL" id="JBHUCM010000032">
    <property type="protein sequence ID" value="MFD1542730.1"/>
    <property type="molecule type" value="Genomic_DNA"/>
</dbReference>
<accession>A0ABW4GJE3</accession>
<feature type="domain" description="CBS" evidence="3">
    <location>
        <begin position="9"/>
        <end position="69"/>
    </location>
</feature>
<keyword evidence="5" id="KW-1185">Reference proteome</keyword>
<evidence type="ECO:0000256" key="2">
    <source>
        <dbReference type="PROSITE-ProRule" id="PRU00703"/>
    </source>
</evidence>
<dbReference type="Proteomes" id="UP001597097">
    <property type="component" value="Unassembled WGS sequence"/>
</dbReference>
<evidence type="ECO:0000313" key="4">
    <source>
        <dbReference type="EMBL" id="MFD1542730.1"/>
    </source>
</evidence>
<dbReference type="RefSeq" id="WP_219538288.1">
    <property type="nucleotide sequence ID" value="NZ_JAHKRM010000046.1"/>
</dbReference>
<evidence type="ECO:0000256" key="1">
    <source>
        <dbReference type="ARBA" id="ARBA00023122"/>
    </source>
</evidence>
<dbReference type="PANTHER" id="PTHR43080:SF29">
    <property type="entry name" value="OS02G0818000 PROTEIN"/>
    <property type="match status" value="1"/>
</dbReference>
<reference evidence="5" key="1">
    <citation type="journal article" date="2019" name="Int. J. Syst. Evol. Microbiol.">
        <title>The Global Catalogue of Microorganisms (GCM) 10K type strain sequencing project: providing services to taxonomists for standard genome sequencing and annotation.</title>
        <authorList>
            <consortium name="The Broad Institute Genomics Platform"/>
            <consortium name="The Broad Institute Genome Sequencing Center for Infectious Disease"/>
            <person name="Wu L."/>
            <person name="Ma J."/>
        </authorList>
    </citation>
    <scope>NUCLEOTIDE SEQUENCE [LARGE SCALE GENOMIC DNA]</scope>
    <source>
        <strain evidence="5">CGMCC 1.15399</strain>
    </source>
</reference>
<dbReference type="InterPro" id="IPR000644">
    <property type="entry name" value="CBS_dom"/>
</dbReference>
<sequence length="218" mass="23805">MAIKVRDVMRNVAIAVREDASFAEIVRTMRRYTLGAVSVIDTDGRPVGVVSEDDLLLKEMDPVRHSAPIFESRKRREEHKRAAAVTASALMSTPAITVTPATPVRDAARLMHEKRIKQLPVIDAVTGRIAGTLHQSDVLRVFTRSAGELESDVRAVIGDRTSVSVSVSGGVVRLSGRMARGSEVTRLVEEIHQVEGVIDVVSELTWDRGDLIVVPPLL</sequence>
<evidence type="ECO:0000313" key="5">
    <source>
        <dbReference type="Proteomes" id="UP001597097"/>
    </source>
</evidence>
<dbReference type="SMART" id="SM00116">
    <property type="entry name" value="CBS"/>
    <property type="match status" value="2"/>
</dbReference>
<gene>
    <name evidence="4" type="ORF">ACFSJ0_37145</name>
</gene>
<dbReference type="Pfam" id="PF04972">
    <property type="entry name" value="BON"/>
    <property type="match status" value="1"/>
</dbReference>